<evidence type="ECO:0008006" key="3">
    <source>
        <dbReference type="Google" id="ProtNLM"/>
    </source>
</evidence>
<dbReference type="EMBL" id="CP001463">
    <property type="protein sequence ID" value="ACS90877.1"/>
    <property type="molecule type" value="Genomic_DNA"/>
</dbReference>
<dbReference type="eggNOG" id="arCOG10067">
    <property type="taxonomic scope" value="Archaea"/>
</dbReference>
<evidence type="ECO:0000313" key="1">
    <source>
        <dbReference type="EMBL" id="ACS90877.1"/>
    </source>
</evidence>
<dbReference type="HOGENOM" id="CLU_2434030_0_0_2"/>
<reference evidence="1 2" key="1">
    <citation type="journal article" date="2009" name="Appl. Environ. Microbiol.">
        <title>Metabolic versatility and indigenous origin of the archaeon Thermococcus sibiricus, isolated from a siberian oil reservoir, as revealed by genome analysis.</title>
        <authorList>
            <person name="Mardanov A.V."/>
            <person name="Ravin N.V."/>
            <person name="Svetlitchnyi V.A."/>
            <person name="Beletsky A.V."/>
            <person name="Miroshnichenko M.L."/>
            <person name="Bonch-Osmolovskaya E.A."/>
            <person name="Skryabin K.G."/>
        </authorList>
    </citation>
    <scope>NUCLEOTIDE SEQUENCE [LARGE SCALE GENOMIC DNA]</scope>
    <source>
        <strain evidence="2">DSM 12597 / MM 739</strain>
    </source>
</reference>
<accession>C6A5I2</accession>
<dbReference type="STRING" id="604354.TSIB_1826"/>
<protein>
    <recommendedName>
        <fullName evidence="3">Nucleotidyltransferase</fullName>
    </recommendedName>
</protein>
<dbReference type="OrthoDB" id="97616at2157"/>
<proteinExistence type="predicted"/>
<evidence type="ECO:0000313" key="2">
    <source>
        <dbReference type="Proteomes" id="UP000009079"/>
    </source>
</evidence>
<sequence length="90" mass="10817">MLKKWNLNGVPSVDVDFLVRWDSFKEVYSRLRELGYQSSGFKYFKVVKDGELPFLEERINVDLLFDRKPSRLSFESPYVKKSVQRKILFY</sequence>
<dbReference type="KEGG" id="tsi:TSIB_1826"/>
<gene>
    <name evidence="1" type="ordered locus">TSIB_1826</name>
</gene>
<dbReference type="GeneID" id="8096837"/>
<keyword evidence="2" id="KW-1185">Reference proteome</keyword>
<dbReference type="AlphaFoldDB" id="C6A5I2"/>
<dbReference type="RefSeq" id="WP_015850093.1">
    <property type="nucleotide sequence ID" value="NC_012883.1"/>
</dbReference>
<organism evidence="1 2">
    <name type="scientific">Thermococcus sibiricus (strain DSM 12597 / MM 739)</name>
    <dbReference type="NCBI Taxonomy" id="604354"/>
    <lineage>
        <taxon>Archaea</taxon>
        <taxon>Methanobacteriati</taxon>
        <taxon>Methanobacteriota</taxon>
        <taxon>Thermococci</taxon>
        <taxon>Thermococcales</taxon>
        <taxon>Thermococcaceae</taxon>
        <taxon>Thermococcus</taxon>
    </lineage>
</organism>
<dbReference type="Proteomes" id="UP000009079">
    <property type="component" value="Chromosome"/>
</dbReference>
<name>C6A5I2_THESM</name>